<dbReference type="HOGENOM" id="CLU_099605_0_0_1"/>
<dbReference type="STRING" id="65489.A0A0D3HV35"/>
<dbReference type="PaxDb" id="65489-OBART12G13870.1"/>
<name>A0A0D3HV35_9ORYZ</name>
<evidence type="ECO:0000313" key="1">
    <source>
        <dbReference type="EnsemblPlants" id="OBART12G13870.1"/>
    </source>
</evidence>
<organism evidence="1">
    <name type="scientific">Oryza barthii</name>
    <dbReference type="NCBI Taxonomy" id="65489"/>
    <lineage>
        <taxon>Eukaryota</taxon>
        <taxon>Viridiplantae</taxon>
        <taxon>Streptophyta</taxon>
        <taxon>Embryophyta</taxon>
        <taxon>Tracheophyta</taxon>
        <taxon>Spermatophyta</taxon>
        <taxon>Magnoliopsida</taxon>
        <taxon>Liliopsida</taxon>
        <taxon>Poales</taxon>
        <taxon>Poaceae</taxon>
        <taxon>BOP clade</taxon>
        <taxon>Oryzoideae</taxon>
        <taxon>Oryzeae</taxon>
        <taxon>Oryzinae</taxon>
        <taxon>Oryza</taxon>
    </lineage>
</organism>
<sequence>MSLTLGYATASVPAAAVAGAFRALTELTLQHAIIDDDGGDLRLGHLLSSPCCPRLRRLSLRHVGGVATLRLDVGRRARGAPAGASARPAMARRGRAGAPAAPRQRLQPPALFRFLRHGHLGAEAGGHEDTIKDVPQLPSVTSLTIKVSSIFDGHAVGASLAKFIAKCNNIQYLHIDYSLWAALSPARGLGRPNDIIEESKSGRYPSPSLDTMTVELDYEYLFHRRRVEGKDYQFDMPCYQGYWEPCAWEFGVHRSNGGTKFKWTRERHTKE</sequence>
<proteinExistence type="predicted"/>
<keyword evidence="2" id="KW-1185">Reference proteome</keyword>
<dbReference type="PANTHER" id="PTHR34709:SF43">
    <property type="entry name" value="OS12G0527100 PROTEIN"/>
    <property type="match status" value="1"/>
</dbReference>
<dbReference type="InterPro" id="IPR055312">
    <property type="entry name" value="FBL15-like"/>
</dbReference>
<dbReference type="PANTHER" id="PTHR34709">
    <property type="entry name" value="OS10G0396666 PROTEIN"/>
    <property type="match status" value="1"/>
</dbReference>
<protein>
    <submittedName>
        <fullName evidence="1">Uncharacterized protein</fullName>
    </submittedName>
</protein>
<accession>A0A0D3HV35</accession>
<evidence type="ECO:0000313" key="2">
    <source>
        <dbReference type="Proteomes" id="UP000026960"/>
    </source>
</evidence>
<reference evidence="1" key="2">
    <citation type="submission" date="2015-03" db="UniProtKB">
        <authorList>
            <consortium name="EnsemblPlants"/>
        </authorList>
    </citation>
    <scope>IDENTIFICATION</scope>
</reference>
<reference evidence="1" key="1">
    <citation type="journal article" date="2009" name="Rice">
        <title>De Novo Next Generation Sequencing of Plant Genomes.</title>
        <authorList>
            <person name="Rounsley S."/>
            <person name="Marri P.R."/>
            <person name="Yu Y."/>
            <person name="He R."/>
            <person name="Sisneros N."/>
            <person name="Goicoechea J.L."/>
            <person name="Lee S.J."/>
            <person name="Angelova A."/>
            <person name="Kudrna D."/>
            <person name="Luo M."/>
            <person name="Affourtit J."/>
            <person name="Desany B."/>
            <person name="Knight J."/>
            <person name="Niazi F."/>
            <person name="Egholm M."/>
            <person name="Wing R.A."/>
        </authorList>
    </citation>
    <scope>NUCLEOTIDE SEQUENCE [LARGE SCALE GENOMIC DNA]</scope>
    <source>
        <strain evidence="1">cv. IRGC 105608</strain>
    </source>
</reference>
<dbReference type="Gramene" id="OBART12G13870.1">
    <property type="protein sequence ID" value="OBART12G13870.1"/>
    <property type="gene ID" value="OBART12G13870"/>
</dbReference>
<dbReference type="AlphaFoldDB" id="A0A0D3HV35"/>
<dbReference type="Proteomes" id="UP000026960">
    <property type="component" value="Chromosome 12"/>
</dbReference>
<dbReference type="EnsemblPlants" id="OBART12G13870.1">
    <property type="protein sequence ID" value="OBART12G13870.1"/>
    <property type="gene ID" value="OBART12G13870"/>
</dbReference>